<dbReference type="InterPro" id="IPR007197">
    <property type="entry name" value="rSAM"/>
</dbReference>
<dbReference type="AlphaFoldDB" id="A0AAF0D1Z3"/>
<proteinExistence type="predicted"/>
<gene>
    <name evidence="2" type="ORF">OdinLCB4_007065</name>
</gene>
<accession>A0AAF0D1Z3</accession>
<sequence length="496" mass="55573">MRGRVVLTADRTLMSGYRNHVFLGFGSCAPSNIIPDWLYRLLFFPSVESCKGVPVAAPYGLRKIEAALLLNGFNVVCVDPDYLSFYLRDAEVLGVYVMDPFGLGPASTTLASFARGEPFLSRYFRFLMESKPVLEARKRGLKIIVGGPGVWQFKLRRRFIKRYGVDCIVEGEGEKVIGRLVQAALNGERLPEYYTVSGEESPNLDEIPLITAPSISGLVEVGRGCCRGCRFCSVTLKPLRWIPQDRILREVEVNLKVNRSVTLHAEDVLLYGSSNTIPVEDKLIKLHEALKSKKCEVGWSHCSLAAVAAKPGAFKKTAEIILENQDWWGAEVGIETGSPRLAEKIMPTKAHPFKPGEWPNIVKEGLSLMHDNMLIPACTLIAGSPGEREEDVVKTIELVEDLKPYRFLIVPLYFVPLGSLKDENWFLNFKPDSVYQELFIKCLRHDLKWIGSIIDIAFKNSWHGKLAKTLYKLFVKLLEFNVLKTGVLNGKTLIPG</sequence>
<dbReference type="SFLD" id="SFLDS00029">
    <property type="entry name" value="Radical_SAM"/>
    <property type="match status" value="1"/>
</dbReference>
<protein>
    <submittedName>
        <fullName evidence="2">B12-binding domain-containing radical SAM protein</fullName>
    </submittedName>
</protein>
<dbReference type="SUPFAM" id="SSF102114">
    <property type="entry name" value="Radical SAM enzymes"/>
    <property type="match status" value="1"/>
</dbReference>
<reference evidence="2" key="1">
    <citation type="journal article" date="2017" name="Nature">
        <title>Asgard archaea illuminate the origin of eukaryotic cellular complexity.</title>
        <authorList>
            <person name="Zaremba-Niedzwiedzka K."/>
            <person name="Caceres E.F."/>
            <person name="Saw J.H."/>
            <person name="Backstrom D."/>
            <person name="Juzokaite L."/>
            <person name="Vancaester E."/>
            <person name="Seitz K.W."/>
            <person name="Anantharaman K."/>
            <person name="Starnawski P."/>
            <person name="Kjeldsen K.U."/>
            <person name="Scott M.B."/>
            <person name="Nunoura T."/>
            <person name="Banfield J.F."/>
            <person name="Schramm A."/>
            <person name="Baker B.J."/>
            <person name="Spang A."/>
            <person name="Ettema T.J.G."/>
        </authorList>
    </citation>
    <scope>NUCLEOTIDE SEQUENCE</scope>
    <source>
        <strain evidence="2">LCB_4</strain>
    </source>
</reference>
<feature type="domain" description="Radical SAM core" evidence="1">
    <location>
        <begin position="211"/>
        <end position="441"/>
    </location>
</feature>
<dbReference type="SMART" id="SM00729">
    <property type="entry name" value="Elp3"/>
    <property type="match status" value="1"/>
</dbReference>
<dbReference type="Gene3D" id="3.80.30.20">
    <property type="entry name" value="tm_1862 like domain"/>
    <property type="match status" value="1"/>
</dbReference>
<dbReference type="PANTHER" id="PTHR42731">
    <property type="entry name" value="SLL1084 PROTEIN"/>
    <property type="match status" value="1"/>
</dbReference>
<dbReference type="InterPro" id="IPR006638">
    <property type="entry name" value="Elp3/MiaA/NifB-like_rSAM"/>
</dbReference>
<dbReference type="PANTHER" id="PTHR42731:SF4">
    <property type="entry name" value="RADICAL SAM DOMAIN PROTEIN"/>
    <property type="match status" value="1"/>
</dbReference>
<reference evidence="2" key="2">
    <citation type="journal article" date="2022" name="Nat. Microbiol.">
        <title>A closed Candidatus Odinarchaeum chromosome exposes Asgard archaeal viruses.</title>
        <authorList>
            <person name="Tamarit D."/>
            <person name="Caceres E.F."/>
            <person name="Krupovic M."/>
            <person name="Nijland R."/>
            <person name="Eme L."/>
            <person name="Robinson N.P."/>
            <person name="Ettema T.J.G."/>
        </authorList>
    </citation>
    <scope>NUCLEOTIDE SEQUENCE</scope>
    <source>
        <strain evidence="2">LCB_4</strain>
    </source>
</reference>
<dbReference type="GO" id="GO:0051536">
    <property type="term" value="F:iron-sulfur cluster binding"/>
    <property type="evidence" value="ECO:0007669"/>
    <property type="project" value="InterPro"/>
</dbReference>
<organism evidence="2 3">
    <name type="scientific">Odinarchaeota yellowstonii (strain LCB_4)</name>
    <dbReference type="NCBI Taxonomy" id="1841599"/>
    <lineage>
        <taxon>Archaea</taxon>
        <taxon>Promethearchaeati</taxon>
        <taxon>Candidatus Odinarchaeota</taxon>
        <taxon>Candidatus Odinarchaeia</taxon>
        <taxon>Candidatus Odinarchaeales</taxon>
        <taxon>Candidatus Odinarchaeaceae</taxon>
        <taxon>Candidatus Odinarchaeum</taxon>
    </lineage>
</organism>
<evidence type="ECO:0000259" key="1">
    <source>
        <dbReference type="PROSITE" id="PS51918"/>
    </source>
</evidence>
<dbReference type="InterPro" id="IPR023404">
    <property type="entry name" value="rSAM_horseshoe"/>
</dbReference>
<dbReference type="KEGG" id="oyw:OdinLCB4_007065"/>
<name>A0AAF0D1Z3_ODILC</name>
<dbReference type="Proteomes" id="UP000186851">
    <property type="component" value="Chromosome"/>
</dbReference>
<dbReference type="InterPro" id="IPR058240">
    <property type="entry name" value="rSAM_sf"/>
</dbReference>
<dbReference type="EMBL" id="CP091871">
    <property type="protein sequence ID" value="WEU40222.1"/>
    <property type="molecule type" value="Genomic_DNA"/>
</dbReference>
<dbReference type="Pfam" id="PF04055">
    <property type="entry name" value="Radical_SAM"/>
    <property type="match status" value="1"/>
</dbReference>
<evidence type="ECO:0000313" key="3">
    <source>
        <dbReference type="Proteomes" id="UP000186851"/>
    </source>
</evidence>
<dbReference type="Gene3D" id="3.40.50.280">
    <property type="entry name" value="Cobalamin-binding domain"/>
    <property type="match status" value="1"/>
</dbReference>
<dbReference type="SFLD" id="SFLDG01082">
    <property type="entry name" value="B12-binding_domain_containing"/>
    <property type="match status" value="1"/>
</dbReference>
<evidence type="ECO:0000313" key="2">
    <source>
        <dbReference type="EMBL" id="WEU40222.1"/>
    </source>
</evidence>
<dbReference type="GO" id="GO:0003824">
    <property type="term" value="F:catalytic activity"/>
    <property type="evidence" value="ECO:0007669"/>
    <property type="project" value="InterPro"/>
</dbReference>
<dbReference type="PROSITE" id="PS51918">
    <property type="entry name" value="RADICAL_SAM"/>
    <property type="match status" value="1"/>
</dbReference>